<evidence type="ECO:0000256" key="2">
    <source>
        <dbReference type="ARBA" id="ARBA00022723"/>
    </source>
</evidence>
<dbReference type="InterPro" id="IPR016084">
    <property type="entry name" value="Haem_Oase-like_multi-hlx"/>
</dbReference>
<dbReference type="SUPFAM" id="SSF48613">
    <property type="entry name" value="Heme oxygenase-like"/>
    <property type="match status" value="1"/>
</dbReference>
<dbReference type="Pfam" id="PF01126">
    <property type="entry name" value="Heme_oxygenase"/>
    <property type="match status" value="1"/>
</dbReference>
<dbReference type="PRINTS" id="PR00088">
    <property type="entry name" value="HAEMOXYGNASE"/>
</dbReference>
<proteinExistence type="predicted"/>
<evidence type="ECO:0000256" key="1">
    <source>
        <dbReference type="ARBA" id="ARBA00022617"/>
    </source>
</evidence>
<dbReference type="Gene3D" id="1.20.910.10">
    <property type="entry name" value="Heme oxygenase-like"/>
    <property type="match status" value="1"/>
</dbReference>
<dbReference type="Proteomes" id="UP000198415">
    <property type="component" value="Unassembled WGS sequence"/>
</dbReference>
<keyword evidence="1 4" id="KW-0349">Heme</keyword>
<keyword evidence="3 5" id="KW-0408">Iron</keyword>
<evidence type="ECO:0000256" key="4">
    <source>
        <dbReference type="PIRSR" id="PIRSR000343-1"/>
    </source>
</evidence>
<evidence type="ECO:0000256" key="3">
    <source>
        <dbReference type="ARBA" id="ARBA00023004"/>
    </source>
</evidence>
<dbReference type="OrthoDB" id="5493802at2"/>
<sequence length="217" mass="23984">MTGFAARLRKATMSEHRDAETRGFITRLMGGTVPRDGFAALTAQYLIIYRELEAAAAVMRDNPVAADFADPVLSRVAALESDLAHLYGPDWAARVEPVAATERYAARVREFCRTSPAHFVAHHYVRYLGDLSGGQLVGRKVAATYRLDLPGTAFYRFDQINDPKAYKTVYRARLDALDLPPADLDTLVDESQRAFTLNSAVFQDLGTAYPEDLVPVA</sequence>
<accession>A0A238X3M6</accession>
<dbReference type="GO" id="GO:0020037">
    <property type="term" value="F:heme binding"/>
    <property type="evidence" value="ECO:0007669"/>
    <property type="project" value="TreeGrafter"/>
</dbReference>
<protein>
    <submittedName>
        <fullName evidence="6">Heme oxygenase</fullName>
    </submittedName>
</protein>
<dbReference type="AlphaFoldDB" id="A0A238X3M6"/>
<organism evidence="6 7">
    <name type="scientific">Actinoplanes regularis</name>
    <dbReference type="NCBI Taxonomy" id="52697"/>
    <lineage>
        <taxon>Bacteria</taxon>
        <taxon>Bacillati</taxon>
        <taxon>Actinomycetota</taxon>
        <taxon>Actinomycetes</taxon>
        <taxon>Micromonosporales</taxon>
        <taxon>Micromonosporaceae</taxon>
        <taxon>Actinoplanes</taxon>
    </lineage>
</organism>
<evidence type="ECO:0000313" key="6">
    <source>
        <dbReference type="EMBL" id="SNR53537.1"/>
    </source>
</evidence>
<dbReference type="PANTHER" id="PTHR10720">
    <property type="entry name" value="HEME OXYGENASE"/>
    <property type="match status" value="1"/>
</dbReference>
<dbReference type="EMBL" id="FZNR01000003">
    <property type="protein sequence ID" value="SNR53537.1"/>
    <property type="molecule type" value="Genomic_DNA"/>
</dbReference>
<dbReference type="GO" id="GO:0006979">
    <property type="term" value="P:response to oxidative stress"/>
    <property type="evidence" value="ECO:0007669"/>
    <property type="project" value="TreeGrafter"/>
</dbReference>
<keyword evidence="2 5" id="KW-0479">Metal-binding</keyword>
<dbReference type="CDD" id="cd19165">
    <property type="entry name" value="HemeO"/>
    <property type="match status" value="1"/>
</dbReference>
<dbReference type="PIRSF" id="PIRSF000343">
    <property type="entry name" value="Haem_Oase"/>
    <property type="match status" value="1"/>
</dbReference>
<keyword evidence="7" id="KW-1185">Reference proteome</keyword>
<evidence type="ECO:0000256" key="5">
    <source>
        <dbReference type="PIRSR" id="PIRSR000343-2"/>
    </source>
</evidence>
<feature type="binding site" evidence="4">
    <location>
        <position position="9"/>
    </location>
    <ligand>
        <name>heme b</name>
        <dbReference type="ChEBI" id="CHEBI:60344"/>
    </ligand>
</feature>
<gene>
    <name evidence="6" type="ORF">SAMN06264365_10337</name>
</gene>
<dbReference type="GO" id="GO:0006788">
    <property type="term" value="P:heme oxidation"/>
    <property type="evidence" value="ECO:0007669"/>
    <property type="project" value="InterPro"/>
</dbReference>
<feature type="binding site" description="axial binding residue" evidence="5">
    <location>
        <position position="16"/>
    </location>
    <ligand>
        <name>heme b</name>
        <dbReference type="ChEBI" id="CHEBI:60344"/>
    </ligand>
    <ligandPart>
        <name>Fe</name>
        <dbReference type="ChEBI" id="CHEBI:18248"/>
    </ligandPart>
</feature>
<dbReference type="GO" id="GO:0042167">
    <property type="term" value="P:heme catabolic process"/>
    <property type="evidence" value="ECO:0007669"/>
    <property type="project" value="TreeGrafter"/>
</dbReference>
<dbReference type="RefSeq" id="WP_089292706.1">
    <property type="nucleotide sequence ID" value="NZ_BOMU01000039.1"/>
</dbReference>
<dbReference type="GO" id="GO:0004392">
    <property type="term" value="F:heme oxygenase (decyclizing) activity"/>
    <property type="evidence" value="ECO:0007669"/>
    <property type="project" value="InterPro"/>
</dbReference>
<name>A0A238X3M6_9ACTN</name>
<dbReference type="InterPro" id="IPR016053">
    <property type="entry name" value="Haem_Oase-like"/>
</dbReference>
<dbReference type="InterPro" id="IPR002051">
    <property type="entry name" value="Haem_Oase"/>
</dbReference>
<feature type="binding site" evidence="4">
    <location>
        <position position="124"/>
    </location>
    <ligand>
        <name>heme b</name>
        <dbReference type="ChEBI" id="CHEBI:60344"/>
    </ligand>
</feature>
<feature type="binding site" evidence="4">
    <location>
        <position position="171"/>
    </location>
    <ligand>
        <name>heme b</name>
        <dbReference type="ChEBI" id="CHEBI:60344"/>
    </ligand>
</feature>
<dbReference type="GO" id="GO:0046872">
    <property type="term" value="F:metal ion binding"/>
    <property type="evidence" value="ECO:0007669"/>
    <property type="project" value="UniProtKB-KW"/>
</dbReference>
<reference evidence="6 7" key="1">
    <citation type="submission" date="2017-06" db="EMBL/GenBank/DDBJ databases">
        <authorList>
            <person name="Kim H.J."/>
            <person name="Triplett B.A."/>
        </authorList>
    </citation>
    <scope>NUCLEOTIDE SEQUENCE [LARGE SCALE GENOMIC DNA]</scope>
    <source>
        <strain evidence="6 7">DSM 43151</strain>
    </source>
</reference>
<evidence type="ECO:0000313" key="7">
    <source>
        <dbReference type="Proteomes" id="UP000198415"/>
    </source>
</evidence>
<dbReference type="PANTHER" id="PTHR10720:SF0">
    <property type="entry name" value="HEME OXYGENASE"/>
    <property type="match status" value="1"/>
</dbReference>